<proteinExistence type="inferred from homology"/>
<evidence type="ECO:0000256" key="8">
    <source>
        <dbReference type="ARBA" id="ARBA00023239"/>
    </source>
</evidence>
<keyword evidence="5 10" id="KW-0547">Nucleotide-binding</keyword>
<dbReference type="Pfam" id="PF01293">
    <property type="entry name" value="PEPCK_ATP"/>
    <property type="match status" value="1"/>
</dbReference>
<dbReference type="EC" id="4.1.1.49" evidence="3 10"/>
<dbReference type="PIRSF" id="PIRSF006294">
    <property type="entry name" value="PEP_crbxkin"/>
    <property type="match status" value="1"/>
</dbReference>
<dbReference type="Proteomes" id="UP001519343">
    <property type="component" value="Unassembled WGS sequence"/>
</dbReference>
<dbReference type="GO" id="GO:0004612">
    <property type="term" value="F:phosphoenolpyruvate carboxykinase (ATP) activity"/>
    <property type="evidence" value="ECO:0007669"/>
    <property type="project" value="UniProtKB-EC"/>
</dbReference>
<evidence type="ECO:0000256" key="2">
    <source>
        <dbReference type="ARBA" id="ARBA00006052"/>
    </source>
</evidence>
<comment type="function">
    <text evidence="10">Involved in the gluconeogenesis. Catalyzes the conversion of oxaloacetate (OAA) to phosphoenolpyruvate (PEP) through direct phosphoryl transfer between the nucleoside triphosphate and OAA.</text>
</comment>
<feature type="binding site" evidence="10">
    <location>
        <begin position="231"/>
        <end position="239"/>
    </location>
    <ligand>
        <name>ATP</name>
        <dbReference type="ChEBI" id="CHEBI:30616"/>
    </ligand>
</feature>
<feature type="binding site" evidence="10">
    <location>
        <position position="252"/>
    </location>
    <ligand>
        <name>Mn(2+)</name>
        <dbReference type="ChEBI" id="CHEBI:29035"/>
    </ligand>
</feature>
<keyword evidence="6 10" id="KW-0210">Decarboxylase</keyword>
<feature type="binding site" evidence="10">
    <location>
        <position position="280"/>
    </location>
    <ligand>
        <name>ATP</name>
        <dbReference type="ChEBI" id="CHEBI:30616"/>
    </ligand>
</feature>
<keyword evidence="4 10" id="KW-0312">Gluconeogenesis</keyword>
<dbReference type="Gene3D" id="3.40.449.10">
    <property type="entry name" value="Phosphoenolpyruvate Carboxykinase, domain 1"/>
    <property type="match status" value="1"/>
</dbReference>
<evidence type="ECO:0000256" key="7">
    <source>
        <dbReference type="ARBA" id="ARBA00022840"/>
    </source>
</evidence>
<feature type="binding site" evidence="10">
    <location>
        <position position="190"/>
    </location>
    <ligand>
        <name>substrate</name>
    </ligand>
</feature>
<feature type="binding site" evidence="10">
    <location>
        <position position="196"/>
    </location>
    <ligand>
        <name>substrate</name>
    </ligand>
</feature>
<dbReference type="CDD" id="cd00484">
    <property type="entry name" value="PEPCK_ATP"/>
    <property type="match status" value="1"/>
</dbReference>
<evidence type="ECO:0000256" key="3">
    <source>
        <dbReference type="ARBA" id="ARBA00012363"/>
    </source>
</evidence>
<evidence type="ECO:0000256" key="10">
    <source>
        <dbReference type="HAMAP-Rule" id="MF_00453"/>
    </source>
</evidence>
<dbReference type="NCBIfam" id="TIGR00224">
    <property type="entry name" value="pckA"/>
    <property type="match status" value="1"/>
</dbReference>
<comment type="pathway">
    <text evidence="1 10">Carbohydrate biosynthesis; gluconeogenesis.</text>
</comment>
<dbReference type="HAMAP" id="MF_00453">
    <property type="entry name" value="PEPCK_ATP"/>
    <property type="match status" value="1"/>
</dbReference>
<evidence type="ECO:0000256" key="1">
    <source>
        <dbReference type="ARBA" id="ARBA00004742"/>
    </source>
</evidence>
<dbReference type="SUPFAM" id="SSF68923">
    <property type="entry name" value="PEP carboxykinase N-terminal domain"/>
    <property type="match status" value="1"/>
</dbReference>
<dbReference type="EMBL" id="JAGGKT010000024">
    <property type="protein sequence ID" value="MBP1934642.1"/>
    <property type="molecule type" value="Genomic_DNA"/>
</dbReference>
<comment type="caution">
    <text evidence="11">The sequence shown here is derived from an EMBL/GenBank/DDBJ whole genome shotgun (WGS) entry which is preliminary data.</text>
</comment>
<feature type="binding site" evidence="10">
    <location>
        <position position="316"/>
    </location>
    <ligand>
        <name>ATP</name>
        <dbReference type="ChEBI" id="CHEBI:30616"/>
    </ligand>
</feature>
<keyword evidence="12" id="KW-1185">Reference proteome</keyword>
<dbReference type="PANTHER" id="PTHR30031:SF0">
    <property type="entry name" value="PHOSPHOENOLPYRUVATE CARBOXYKINASE (ATP)"/>
    <property type="match status" value="1"/>
</dbReference>
<dbReference type="InterPro" id="IPR001272">
    <property type="entry name" value="PEP_carboxykinase_ATP"/>
</dbReference>
<keyword evidence="10" id="KW-0464">Manganese</keyword>
<dbReference type="RefSeq" id="WP_209812626.1">
    <property type="nucleotide sequence ID" value="NZ_JAGGKT010000024.1"/>
</dbReference>
<dbReference type="PANTHER" id="PTHR30031">
    <property type="entry name" value="PHOSPHOENOLPYRUVATE CARBOXYKINASE ATP"/>
    <property type="match status" value="1"/>
</dbReference>
<keyword evidence="10" id="KW-0479">Metal-binding</keyword>
<feature type="binding site" evidence="10">
    <location>
        <position position="196"/>
    </location>
    <ligand>
        <name>Mn(2+)</name>
        <dbReference type="ChEBI" id="CHEBI:29035"/>
    </ligand>
</feature>
<dbReference type="InterPro" id="IPR015994">
    <property type="entry name" value="PEPCK_ATP_CS"/>
</dbReference>
<comment type="caution">
    <text evidence="10">Lacks conserved residue(s) required for the propagation of feature annotation.</text>
</comment>
<sequence>MDTKVKMDLKDILSTDKIHYNLSVPQLVEASVNRGEAILTDKGALSAETGKYTGRSPKDKFIVNEPSVQGKIAWGPVNQPMDISKFDKLYEDVLAYLEQKELYVFDGFAGAATEYRLPIRIINEYAWHNLFVRQLFVRPNTNELENLQPEFTVITVPGFEAKPEVHGTNSETFIIVSFERKVVLIGGTKYAGEMKKSIFSVMNYILPESGVLSMHCSANVGEKGDVALFFGLSGTGKTTLSTDPNRGLIGDDEHGWSEEGVFNIEGGCYAKCINLSEEKEPQIWNAIRFGSVLENVVIDDSRKADYDSAELTENTRVAYPVDFIPGAVIPGVAGHPKVIVFLTADAFGVLPPISKLTKEQAMYHFLSGYTSKLAGTERGVTEPEATFSTCFGSPFLPLNPSVYAEMLGEKITDHQAKVYLVNTGWSGGVYGVGKRMNLSYTRAMVTAAINGALDEVDYTTDSIFGLQIPKEVPGVPSEVLTPRNTWNDKEEYDRTAIDLASRFQRNFSKFSGVAKEIAQAGPVVK</sequence>
<keyword evidence="7 10" id="KW-0067">ATP-binding</keyword>
<evidence type="ECO:0000256" key="4">
    <source>
        <dbReference type="ARBA" id="ARBA00022432"/>
    </source>
</evidence>
<gene>
    <name evidence="10" type="primary">pckA</name>
    <name evidence="11" type="ORF">J2Z37_004662</name>
</gene>
<dbReference type="NCBIfam" id="NF006821">
    <property type="entry name" value="PRK09344.1-3"/>
    <property type="match status" value="1"/>
</dbReference>
<feature type="binding site" evidence="10">
    <location>
        <position position="316"/>
    </location>
    <ligand>
        <name>substrate</name>
    </ligand>
</feature>
<evidence type="ECO:0000313" key="12">
    <source>
        <dbReference type="Proteomes" id="UP001519343"/>
    </source>
</evidence>
<evidence type="ECO:0000256" key="5">
    <source>
        <dbReference type="ARBA" id="ARBA00022741"/>
    </source>
</evidence>
<dbReference type="Gene3D" id="2.170.8.10">
    <property type="entry name" value="Phosphoenolpyruvate Carboxykinase, domain 2"/>
    <property type="match status" value="1"/>
</dbReference>
<keyword evidence="10" id="KW-0963">Cytoplasm</keyword>
<evidence type="ECO:0000256" key="9">
    <source>
        <dbReference type="ARBA" id="ARBA00047371"/>
    </source>
</evidence>
<evidence type="ECO:0000313" key="11">
    <source>
        <dbReference type="EMBL" id="MBP1934642.1"/>
    </source>
</evidence>
<protein>
    <recommendedName>
        <fullName evidence="3 10">Phosphoenolpyruvate carboxykinase (ATP)</fullName>
        <shortName evidence="10">PCK</shortName>
        <shortName evidence="10">PEP carboxykinase</shortName>
        <shortName evidence="10">PEPCK</shortName>
        <ecNumber evidence="3 10">4.1.1.49</ecNumber>
    </recommendedName>
</protein>
<dbReference type="PROSITE" id="PS00532">
    <property type="entry name" value="PEPCK_ATP"/>
    <property type="match status" value="1"/>
</dbReference>
<feature type="binding site" evidence="10">
    <location>
        <position position="55"/>
    </location>
    <ligand>
        <name>substrate</name>
    </ligand>
</feature>
<dbReference type="InterPro" id="IPR013035">
    <property type="entry name" value="PEP_carboxykinase_C"/>
</dbReference>
<keyword evidence="8 10" id="KW-0456">Lyase</keyword>
<feature type="binding site" evidence="10">
    <location>
        <position position="441"/>
    </location>
    <ligand>
        <name>ATP</name>
        <dbReference type="ChEBI" id="CHEBI:30616"/>
    </ligand>
</feature>
<comment type="similarity">
    <text evidence="2 10">Belongs to the phosphoenolpyruvate carboxykinase (ATP) family.</text>
</comment>
<comment type="catalytic activity">
    <reaction evidence="9 10">
        <text>oxaloacetate + ATP = phosphoenolpyruvate + ADP + CO2</text>
        <dbReference type="Rhea" id="RHEA:18617"/>
        <dbReference type="ChEBI" id="CHEBI:16452"/>
        <dbReference type="ChEBI" id="CHEBI:16526"/>
        <dbReference type="ChEBI" id="CHEBI:30616"/>
        <dbReference type="ChEBI" id="CHEBI:58702"/>
        <dbReference type="ChEBI" id="CHEBI:456216"/>
        <dbReference type="EC" id="4.1.1.49"/>
    </reaction>
</comment>
<feature type="binding site" evidence="10">
    <location>
        <position position="215"/>
    </location>
    <ligand>
        <name>ATP</name>
        <dbReference type="ChEBI" id="CHEBI:30616"/>
    </ligand>
</feature>
<dbReference type="InterPro" id="IPR008210">
    <property type="entry name" value="PEP_carboxykinase_N"/>
</dbReference>
<feature type="binding site" evidence="10">
    <location>
        <position position="215"/>
    </location>
    <ligand>
        <name>Mn(2+)</name>
        <dbReference type="ChEBI" id="CHEBI:29035"/>
    </ligand>
</feature>
<reference evidence="11 12" key="1">
    <citation type="submission" date="2021-03" db="EMBL/GenBank/DDBJ databases">
        <title>Genomic Encyclopedia of Type Strains, Phase IV (KMG-IV): sequencing the most valuable type-strain genomes for metagenomic binning, comparative biology and taxonomic classification.</title>
        <authorList>
            <person name="Goeker M."/>
        </authorList>
    </citation>
    <scope>NUCLEOTIDE SEQUENCE [LARGE SCALE GENOMIC DNA]</scope>
    <source>
        <strain evidence="11 12">DSM 24738</strain>
    </source>
</reference>
<dbReference type="SUPFAM" id="SSF53795">
    <property type="entry name" value="PEP carboxykinase-like"/>
    <property type="match status" value="1"/>
</dbReference>
<name>A0ABS4GX83_9BACL</name>
<dbReference type="NCBIfam" id="NF006820">
    <property type="entry name" value="PRK09344.1-2"/>
    <property type="match status" value="1"/>
</dbReference>
<feature type="binding site" evidence="10">
    <location>
        <position position="196"/>
    </location>
    <ligand>
        <name>ATP</name>
        <dbReference type="ChEBI" id="CHEBI:30616"/>
    </ligand>
</feature>
<organism evidence="11 12">
    <name type="scientific">Ammoniphilus resinae</name>
    <dbReference type="NCBI Taxonomy" id="861532"/>
    <lineage>
        <taxon>Bacteria</taxon>
        <taxon>Bacillati</taxon>
        <taxon>Bacillota</taxon>
        <taxon>Bacilli</taxon>
        <taxon>Bacillales</taxon>
        <taxon>Paenibacillaceae</taxon>
        <taxon>Aneurinibacillus group</taxon>
        <taxon>Ammoniphilus</taxon>
    </lineage>
</organism>
<comment type="cofactor">
    <cofactor evidence="10">
        <name>Mn(2+)</name>
        <dbReference type="ChEBI" id="CHEBI:29035"/>
    </cofactor>
    <text evidence="10">Binds 1 Mn(2+) ion per subunit.</text>
</comment>
<accession>A0ABS4GX83</accession>
<comment type="subcellular location">
    <subcellularLocation>
        <location evidence="10">Cytoplasm</location>
    </subcellularLocation>
</comment>
<evidence type="ECO:0000256" key="6">
    <source>
        <dbReference type="ARBA" id="ARBA00022793"/>
    </source>
</evidence>
<dbReference type="Gene3D" id="3.90.228.20">
    <property type="match status" value="1"/>
</dbReference>